<sequence length="168" mass="17998">MKRVGMAIAAFGAFLWTSAASAGEGIGAKVNVQGGYGHIFSVPFYGIGLGAELGGDIGKSVGIYGGIQYERARTEYGLPVHFGQLGLTVEGILDRFRVGGGLHFPYFALERESTNSKLDKIGIGLHLSATFDLVQTREFNLFLGVRPQLDLLGKDRTLSAHATFGVRF</sequence>
<keyword evidence="3" id="KW-1185">Reference proteome</keyword>
<feature type="signal peptide" evidence="1">
    <location>
        <begin position="1"/>
        <end position="22"/>
    </location>
</feature>
<evidence type="ECO:0008006" key="4">
    <source>
        <dbReference type="Google" id="ProtNLM"/>
    </source>
</evidence>
<organism evidence="2 3">
    <name type="scientific">Pendulispora brunnea</name>
    <dbReference type="NCBI Taxonomy" id="2905690"/>
    <lineage>
        <taxon>Bacteria</taxon>
        <taxon>Pseudomonadati</taxon>
        <taxon>Myxococcota</taxon>
        <taxon>Myxococcia</taxon>
        <taxon>Myxococcales</taxon>
        <taxon>Sorangiineae</taxon>
        <taxon>Pendulisporaceae</taxon>
        <taxon>Pendulispora</taxon>
    </lineage>
</organism>
<dbReference type="EMBL" id="CP089982">
    <property type="protein sequence ID" value="WXA96710.1"/>
    <property type="molecule type" value="Genomic_DNA"/>
</dbReference>
<evidence type="ECO:0000313" key="2">
    <source>
        <dbReference type="EMBL" id="WXA96710.1"/>
    </source>
</evidence>
<name>A0ABZ2KI22_9BACT</name>
<protein>
    <recommendedName>
        <fullName evidence="4">Outer membrane protein beta-barrel domain-containing protein</fullName>
    </recommendedName>
</protein>
<evidence type="ECO:0000313" key="3">
    <source>
        <dbReference type="Proteomes" id="UP001379533"/>
    </source>
</evidence>
<evidence type="ECO:0000256" key="1">
    <source>
        <dbReference type="SAM" id="SignalP"/>
    </source>
</evidence>
<feature type="chain" id="PRO_5047471798" description="Outer membrane protein beta-barrel domain-containing protein" evidence="1">
    <location>
        <begin position="23"/>
        <end position="168"/>
    </location>
</feature>
<reference evidence="2 3" key="1">
    <citation type="submission" date="2021-12" db="EMBL/GenBank/DDBJ databases">
        <title>Discovery of the Pendulisporaceae a myxobacterial family with distinct sporulation behavior and unique specialized metabolism.</title>
        <authorList>
            <person name="Garcia R."/>
            <person name="Popoff A."/>
            <person name="Bader C.D."/>
            <person name="Loehr J."/>
            <person name="Walesch S."/>
            <person name="Walt C."/>
            <person name="Boldt J."/>
            <person name="Bunk B."/>
            <person name="Haeckl F.J.F.P.J."/>
            <person name="Gunesch A.P."/>
            <person name="Birkelbach J."/>
            <person name="Nuebel U."/>
            <person name="Pietschmann T."/>
            <person name="Bach T."/>
            <person name="Mueller R."/>
        </authorList>
    </citation>
    <scope>NUCLEOTIDE SEQUENCE [LARGE SCALE GENOMIC DNA]</scope>
    <source>
        <strain evidence="2 3">MSr12523</strain>
    </source>
</reference>
<dbReference type="RefSeq" id="WP_394847328.1">
    <property type="nucleotide sequence ID" value="NZ_CP089982.1"/>
</dbReference>
<gene>
    <name evidence="2" type="ORF">LZC95_07660</name>
</gene>
<dbReference type="Proteomes" id="UP001379533">
    <property type="component" value="Chromosome"/>
</dbReference>
<accession>A0ABZ2KI22</accession>
<proteinExistence type="predicted"/>
<keyword evidence="1" id="KW-0732">Signal</keyword>